<dbReference type="InterPro" id="IPR036322">
    <property type="entry name" value="WD40_repeat_dom_sf"/>
</dbReference>
<dbReference type="Proteomes" id="UP000816034">
    <property type="component" value="Unassembled WGS sequence"/>
</dbReference>
<accession>A0AA88GE09</accession>
<dbReference type="AlphaFoldDB" id="A0AA88GE09"/>
<name>A0AA88GE09_NAELO</name>
<evidence type="ECO:0000313" key="2">
    <source>
        <dbReference type="EMBL" id="KAG2377634.1"/>
    </source>
</evidence>
<dbReference type="InterPro" id="IPR015943">
    <property type="entry name" value="WD40/YVTN_repeat-like_dom_sf"/>
</dbReference>
<keyword evidence="3" id="KW-1185">Reference proteome</keyword>
<dbReference type="SMART" id="SM00320">
    <property type="entry name" value="WD40"/>
    <property type="match status" value="2"/>
</dbReference>
<gene>
    <name evidence="2" type="ORF">C9374_009150</name>
</gene>
<sequence>MDPSMASIPQSQQSIDHHMQHHTQGNMSTQQQPSQMGGDEFGYTLLNYDTPKIPHLLQTAQLDVKPILSSNIGILEGLSKPATNAQTLLNLSSTSLPTLFLCGTENQTPSMINAQQQPMLPKNGLLFGRIDPSTKQPLPLKLQNIEEHVRYIEWLPKDPRRIVVAMNAELGIVVLNPELDEIQEIDTFPKFHQDTIRQFAINPINQSLVISGGFDEKVFVTDISKLVDDIQSNQMKSENSVYLCQDVVSSVRFHPSDSNVASATTDQGVLHVFDVRTGNTSKPAFVYDTGKIELFTHTYLDDFTVCLGYGDGQIQVHDIRTGRSLLNIVDKCLSVVGDFHYEPSKRLLISLGMPKFSLYQVTASSFEVLHAASPTSYQNNTTNPIGPTVTHGTFIPQTSQFLTTDNFGMISLYDL</sequence>
<dbReference type="SUPFAM" id="SSF50978">
    <property type="entry name" value="WD40 repeat-like"/>
    <property type="match status" value="1"/>
</dbReference>
<organism evidence="2 3">
    <name type="scientific">Naegleria lovaniensis</name>
    <name type="common">Amoeba</name>
    <dbReference type="NCBI Taxonomy" id="51637"/>
    <lineage>
        <taxon>Eukaryota</taxon>
        <taxon>Discoba</taxon>
        <taxon>Heterolobosea</taxon>
        <taxon>Tetramitia</taxon>
        <taxon>Eutetramitia</taxon>
        <taxon>Vahlkampfiidae</taxon>
        <taxon>Naegleria</taxon>
    </lineage>
</organism>
<reference evidence="2 3" key="1">
    <citation type="journal article" date="2018" name="BMC Genomics">
        <title>The genome of Naegleria lovaniensis, the basis for a comparative approach to unravel pathogenicity factors of the human pathogenic amoeba N. fowleri.</title>
        <authorList>
            <person name="Liechti N."/>
            <person name="Schurch N."/>
            <person name="Bruggmann R."/>
            <person name="Wittwer M."/>
        </authorList>
    </citation>
    <scope>NUCLEOTIDE SEQUENCE [LARGE SCALE GENOMIC DNA]</scope>
    <source>
        <strain evidence="2 3">ATCC 30569</strain>
    </source>
</reference>
<evidence type="ECO:0008006" key="4">
    <source>
        <dbReference type="Google" id="ProtNLM"/>
    </source>
</evidence>
<feature type="region of interest" description="Disordered" evidence="1">
    <location>
        <begin position="1"/>
        <end position="43"/>
    </location>
</feature>
<dbReference type="EMBL" id="PYSW02000037">
    <property type="protein sequence ID" value="KAG2377634.1"/>
    <property type="molecule type" value="Genomic_DNA"/>
</dbReference>
<evidence type="ECO:0000313" key="3">
    <source>
        <dbReference type="Proteomes" id="UP000816034"/>
    </source>
</evidence>
<dbReference type="Gene3D" id="2.130.10.10">
    <property type="entry name" value="YVTN repeat-like/Quinoprotein amine dehydrogenase"/>
    <property type="match status" value="1"/>
</dbReference>
<comment type="caution">
    <text evidence="2">The sequence shown here is derived from an EMBL/GenBank/DDBJ whole genome shotgun (WGS) entry which is preliminary data.</text>
</comment>
<dbReference type="GeneID" id="68101604"/>
<evidence type="ECO:0000256" key="1">
    <source>
        <dbReference type="SAM" id="MobiDB-lite"/>
    </source>
</evidence>
<dbReference type="RefSeq" id="XP_044544896.1">
    <property type="nucleotide sequence ID" value="XM_044699306.1"/>
</dbReference>
<dbReference type="InterPro" id="IPR001680">
    <property type="entry name" value="WD40_rpt"/>
</dbReference>
<feature type="compositionally biased region" description="Polar residues" evidence="1">
    <location>
        <begin position="22"/>
        <end position="35"/>
    </location>
</feature>
<protein>
    <recommendedName>
        <fullName evidence="4">Guanine nucleotide-binding protein subunit beta-like protein</fullName>
    </recommendedName>
</protein>
<proteinExistence type="predicted"/>